<dbReference type="EMBL" id="KB445807">
    <property type="protein sequence ID" value="EMD33085.1"/>
    <property type="molecule type" value="Genomic_DNA"/>
</dbReference>
<proteinExistence type="predicted"/>
<name>M2QLQ4_CERS8</name>
<sequence>MGSNAEEAPRTNSGVPSVPTPVTEPAPAGLQHCQNIVDTYQRGEISRLHTNHSLTSVLLADSSNEPIGDDGTYESYLSYIGLLDAHDTLVGGAPERSEPAVEPTTENNDEPGDPAREDLPVGLKRPRSRSKSPADDDSGRRHCAQPEQWPWVVTDRLLAGRHLSSSCRNTLHLLQTYGVEPKYTRTSVMQSASVPAFPESEWTNVLAGKPVNLDKVLSSIFSLGRDDKQAERIGEFELSHAGIMPVRRVRTEGEWYRAWNVTVEATSFTFPHRRPELLEYGRYVSEIFSSVGESHQQHVLDFDNAVRQYVATHRNLELTDTGRFASLHTKYLQSIGAGANSEPSRNWD</sequence>
<dbReference type="Proteomes" id="UP000016930">
    <property type="component" value="Unassembled WGS sequence"/>
</dbReference>
<keyword evidence="3" id="KW-1185">Reference proteome</keyword>
<evidence type="ECO:0000256" key="1">
    <source>
        <dbReference type="SAM" id="MobiDB-lite"/>
    </source>
</evidence>
<gene>
    <name evidence="2" type="ORF">CERSUDRAFT_98693</name>
</gene>
<protein>
    <submittedName>
        <fullName evidence="2">Uncharacterized protein</fullName>
    </submittedName>
</protein>
<dbReference type="STRING" id="914234.M2QLQ4"/>
<evidence type="ECO:0000313" key="2">
    <source>
        <dbReference type="EMBL" id="EMD33085.1"/>
    </source>
</evidence>
<feature type="region of interest" description="Disordered" evidence="1">
    <location>
        <begin position="1"/>
        <end position="28"/>
    </location>
</feature>
<feature type="region of interest" description="Disordered" evidence="1">
    <location>
        <begin position="90"/>
        <end position="143"/>
    </location>
</feature>
<dbReference type="OrthoDB" id="2655894at2759"/>
<dbReference type="AlphaFoldDB" id="M2QLQ4"/>
<accession>M2QLQ4</accession>
<organism evidence="2 3">
    <name type="scientific">Ceriporiopsis subvermispora (strain B)</name>
    <name type="common">White-rot fungus</name>
    <name type="synonym">Gelatoporia subvermispora</name>
    <dbReference type="NCBI Taxonomy" id="914234"/>
    <lineage>
        <taxon>Eukaryota</taxon>
        <taxon>Fungi</taxon>
        <taxon>Dikarya</taxon>
        <taxon>Basidiomycota</taxon>
        <taxon>Agaricomycotina</taxon>
        <taxon>Agaricomycetes</taxon>
        <taxon>Polyporales</taxon>
        <taxon>Gelatoporiaceae</taxon>
        <taxon>Gelatoporia</taxon>
    </lineage>
</organism>
<dbReference type="HOGENOM" id="CLU_041692_1_0_1"/>
<reference evidence="2 3" key="1">
    <citation type="journal article" date="2012" name="Proc. Natl. Acad. Sci. U.S.A.">
        <title>Comparative genomics of Ceriporiopsis subvermispora and Phanerochaete chrysosporium provide insight into selective ligninolysis.</title>
        <authorList>
            <person name="Fernandez-Fueyo E."/>
            <person name="Ruiz-Duenas F.J."/>
            <person name="Ferreira P."/>
            <person name="Floudas D."/>
            <person name="Hibbett D.S."/>
            <person name="Canessa P."/>
            <person name="Larrondo L.F."/>
            <person name="James T.Y."/>
            <person name="Seelenfreund D."/>
            <person name="Lobos S."/>
            <person name="Polanco R."/>
            <person name="Tello M."/>
            <person name="Honda Y."/>
            <person name="Watanabe T."/>
            <person name="Watanabe T."/>
            <person name="Ryu J.S."/>
            <person name="Kubicek C.P."/>
            <person name="Schmoll M."/>
            <person name="Gaskell J."/>
            <person name="Hammel K.E."/>
            <person name="St John F.J."/>
            <person name="Vanden Wymelenberg A."/>
            <person name="Sabat G."/>
            <person name="Splinter BonDurant S."/>
            <person name="Syed K."/>
            <person name="Yadav J.S."/>
            <person name="Doddapaneni H."/>
            <person name="Subramanian V."/>
            <person name="Lavin J.L."/>
            <person name="Oguiza J.A."/>
            <person name="Perez G."/>
            <person name="Pisabarro A.G."/>
            <person name="Ramirez L."/>
            <person name="Santoyo F."/>
            <person name="Master E."/>
            <person name="Coutinho P.M."/>
            <person name="Henrissat B."/>
            <person name="Lombard V."/>
            <person name="Magnuson J.K."/>
            <person name="Kuees U."/>
            <person name="Hori C."/>
            <person name="Igarashi K."/>
            <person name="Samejima M."/>
            <person name="Held B.W."/>
            <person name="Barry K.W."/>
            <person name="LaButti K.M."/>
            <person name="Lapidus A."/>
            <person name="Lindquist E.A."/>
            <person name="Lucas S.M."/>
            <person name="Riley R."/>
            <person name="Salamov A.A."/>
            <person name="Hoffmeister D."/>
            <person name="Schwenk D."/>
            <person name="Hadar Y."/>
            <person name="Yarden O."/>
            <person name="de Vries R.P."/>
            <person name="Wiebenga A."/>
            <person name="Stenlid J."/>
            <person name="Eastwood D."/>
            <person name="Grigoriev I.V."/>
            <person name="Berka R.M."/>
            <person name="Blanchette R.A."/>
            <person name="Kersten P."/>
            <person name="Martinez A.T."/>
            <person name="Vicuna R."/>
            <person name="Cullen D."/>
        </authorList>
    </citation>
    <scope>NUCLEOTIDE SEQUENCE [LARGE SCALE GENOMIC DNA]</scope>
    <source>
        <strain evidence="2 3">B</strain>
    </source>
</reference>
<evidence type="ECO:0000313" key="3">
    <source>
        <dbReference type="Proteomes" id="UP000016930"/>
    </source>
</evidence>